<dbReference type="GO" id="GO:0022857">
    <property type="term" value="F:transmembrane transporter activity"/>
    <property type="evidence" value="ECO:0007669"/>
    <property type="project" value="InterPro"/>
</dbReference>
<dbReference type="SUPFAM" id="SSF103473">
    <property type="entry name" value="MFS general substrate transporter"/>
    <property type="match status" value="1"/>
</dbReference>
<feature type="region of interest" description="Disordered" evidence="6">
    <location>
        <begin position="48"/>
        <end position="67"/>
    </location>
</feature>
<feature type="transmembrane region" description="Helical" evidence="7">
    <location>
        <begin position="375"/>
        <end position="397"/>
    </location>
</feature>
<feature type="transmembrane region" description="Helical" evidence="7">
    <location>
        <begin position="338"/>
        <end position="355"/>
    </location>
</feature>
<dbReference type="GO" id="GO:0005886">
    <property type="term" value="C:plasma membrane"/>
    <property type="evidence" value="ECO:0007669"/>
    <property type="project" value="UniProtKB-SubCell"/>
</dbReference>
<comment type="subcellular location">
    <subcellularLocation>
        <location evidence="1">Cell membrane</location>
        <topology evidence="1">Multi-pass membrane protein</topology>
    </subcellularLocation>
</comment>
<evidence type="ECO:0000256" key="7">
    <source>
        <dbReference type="SAM" id="Phobius"/>
    </source>
</evidence>
<feature type="transmembrane region" description="Helical" evidence="7">
    <location>
        <begin position="202"/>
        <end position="224"/>
    </location>
</feature>
<feature type="transmembrane region" description="Helical" evidence="7">
    <location>
        <begin position="142"/>
        <end position="166"/>
    </location>
</feature>
<dbReference type="Gene3D" id="1.20.1250.20">
    <property type="entry name" value="MFS general substrate transporter like domains"/>
    <property type="match status" value="2"/>
</dbReference>
<dbReference type="InterPro" id="IPR036259">
    <property type="entry name" value="MFS_trans_sf"/>
</dbReference>
<accession>A0A379M2Q0</accession>
<name>A0A379M2Q0_9NOCA</name>
<sequence>MMLEQDPAVRRSVGSVLPEDLGTHDSEQRRPCPDAACRYGIRTVRDRTDTGRGGALGEAVQPDTELPNEACPRGADSVVLVRDSGQPSRQRAWRSTAIALRHSPGLARLTVVRFASQFGDGLFQAALGGAILFNPERHTDPVAIAAGFAVLLLPYSVIGPFAGALLDRWDRRLVLVWAALLRGVFIAAAAAVLLLGGPQIPLMLLALAAVGVSRFVLAGVSASLPHVASRSWLVPVNSVLATVGSGVSAVGAAVAVATIGFVGAGDTGSGTAVLLGVSGSIVGAVAASGFAANALGPEGIRPRTVIRTVLSGLRTGARAVLDAPGVTVAMLGIGAHRIVFGIDTLIMVLVLRAAGGNSGAPAGDSGSDLLTGFSGFGVAVACTAAGMLLAAVLAPILIPRLGRPRTVTLGLIAAAIVQFTLVTTVAAGPLLAAAFLLGLAGQTIKLTGDAAMQIDIDDARRGRVFALQDTVFNIAFLGAIVVTAFMIDPDGRTPALAVAGGVVYLIGLAAVLAVRRARC</sequence>
<evidence type="ECO:0000256" key="1">
    <source>
        <dbReference type="ARBA" id="ARBA00004651"/>
    </source>
</evidence>
<keyword evidence="5 7" id="KW-0472">Membrane</keyword>
<gene>
    <name evidence="9" type="ORF">NCTC13296_02891</name>
</gene>
<dbReference type="PROSITE" id="PS50850">
    <property type="entry name" value="MFS"/>
    <property type="match status" value="1"/>
</dbReference>
<protein>
    <submittedName>
        <fullName evidence="9">Mfs transporter</fullName>
    </submittedName>
</protein>
<keyword evidence="2" id="KW-1003">Cell membrane</keyword>
<dbReference type="InterPro" id="IPR020846">
    <property type="entry name" value="MFS_dom"/>
</dbReference>
<feature type="transmembrane region" description="Helical" evidence="7">
    <location>
        <begin position="236"/>
        <end position="261"/>
    </location>
</feature>
<evidence type="ECO:0000256" key="4">
    <source>
        <dbReference type="ARBA" id="ARBA00022989"/>
    </source>
</evidence>
<keyword evidence="4 7" id="KW-1133">Transmembrane helix</keyword>
<evidence type="ECO:0000313" key="9">
    <source>
        <dbReference type="EMBL" id="SUE16026.1"/>
    </source>
</evidence>
<feature type="domain" description="Major facilitator superfamily (MFS) profile" evidence="8">
    <location>
        <begin position="329"/>
        <end position="519"/>
    </location>
</feature>
<evidence type="ECO:0000256" key="2">
    <source>
        <dbReference type="ARBA" id="ARBA00022475"/>
    </source>
</evidence>
<evidence type="ECO:0000256" key="6">
    <source>
        <dbReference type="SAM" id="MobiDB-lite"/>
    </source>
</evidence>
<dbReference type="PANTHER" id="PTHR23513:SF17">
    <property type="entry name" value="MEMBRANE PROTEIN"/>
    <property type="match status" value="1"/>
</dbReference>
<feature type="transmembrane region" description="Helical" evidence="7">
    <location>
        <begin position="173"/>
        <end position="196"/>
    </location>
</feature>
<reference evidence="9 10" key="1">
    <citation type="submission" date="2018-06" db="EMBL/GenBank/DDBJ databases">
        <authorList>
            <consortium name="Pathogen Informatics"/>
            <person name="Doyle S."/>
        </authorList>
    </citation>
    <scope>NUCLEOTIDE SEQUENCE [LARGE SCALE GENOMIC DNA]</scope>
    <source>
        <strain evidence="9 10">NCTC13296</strain>
    </source>
</reference>
<feature type="transmembrane region" description="Helical" evidence="7">
    <location>
        <begin position="493"/>
        <end position="514"/>
    </location>
</feature>
<feature type="transmembrane region" description="Helical" evidence="7">
    <location>
        <begin position="273"/>
        <end position="295"/>
    </location>
</feature>
<keyword evidence="3 7" id="KW-0812">Transmembrane</keyword>
<dbReference type="CDD" id="cd06173">
    <property type="entry name" value="MFS_MefA_like"/>
    <property type="match status" value="1"/>
</dbReference>
<evidence type="ECO:0000313" key="10">
    <source>
        <dbReference type="Proteomes" id="UP000254569"/>
    </source>
</evidence>
<organism evidence="9 10">
    <name type="scientific">Rhodococcus gordoniae</name>
    <dbReference type="NCBI Taxonomy" id="223392"/>
    <lineage>
        <taxon>Bacteria</taxon>
        <taxon>Bacillati</taxon>
        <taxon>Actinomycetota</taxon>
        <taxon>Actinomycetes</taxon>
        <taxon>Mycobacteriales</taxon>
        <taxon>Nocardiaceae</taxon>
        <taxon>Rhodococcus</taxon>
    </lineage>
</organism>
<dbReference type="PANTHER" id="PTHR23513">
    <property type="entry name" value="INTEGRAL MEMBRANE EFFLUX PROTEIN-RELATED"/>
    <property type="match status" value="1"/>
</dbReference>
<evidence type="ECO:0000259" key="8">
    <source>
        <dbReference type="PROSITE" id="PS50850"/>
    </source>
</evidence>
<dbReference type="EMBL" id="UGVI01000001">
    <property type="protein sequence ID" value="SUE16026.1"/>
    <property type="molecule type" value="Genomic_DNA"/>
</dbReference>
<dbReference type="AlphaFoldDB" id="A0A379M2Q0"/>
<evidence type="ECO:0000256" key="3">
    <source>
        <dbReference type="ARBA" id="ARBA00022692"/>
    </source>
</evidence>
<feature type="compositionally biased region" description="Basic and acidic residues" evidence="6">
    <location>
        <begin position="21"/>
        <end position="30"/>
    </location>
</feature>
<feature type="region of interest" description="Disordered" evidence="6">
    <location>
        <begin position="1"/>
        <end position="30"/>
    </location>
</feature>
<keyword evidence="10" id="KW-1185">Reference proteome</keyword>
<evidence type="ECO:0000256" key="5">
    <source>
        <dbReference type="ARBA" id="ARBA00023136"/>
    </source>
</evidence>
<feature type="transmembrane region" description="Helical" evidence="7">
    <location>
        <begin position="464"/>
        <end position="487"/>
    </location>
</feature>
<dbReference type="Proteomes" id="UP000254569">
    <property type="component" value="Unassembled WGS sequence"/>
</dbReference>
<proteinExistence type="predicted"/>